<dbReference type="SUPFAM" id="SSF103088">
    <property type="entry name" value="OmpA-like"/>
    <property type="match status" value="1"/>
</dbReference>
<keyword evidence="5" id="KW-0812">Transmembrane</keyword>
<sequence>MHLNLIDLLKQKVSATVLEGETAYLSEKSQALSNFIPILLSIFKSKPEFITNLQQQLNPRLGDIFIINPSLKQEFLQQISGTVPTEIIESTLNHSIAPTLGVLEDEAGSSDSSAITHLIENHWPAVSSALPHWAPALLSALGMNTASGQTLHQAPPIDPDRVPEEKRKSGFLIPLIVFLVLAALLAFIFKSCADRTESTPASGIPAETASSEPAKLQLSTGSTGDLITCQLYSGNASYIEILQKEIKQIFNHNTGCGVENNARYHSEFIDQDVIPTVLKMVKGVPNASLTWMGDQLAIQTAHPADAEQLAAQIRPLVKNMTVLTPAGMQSASAVVDPDTAIATGNSNAEQALAEINPDQIRALDIATALNMQIINFDTASAEIPDANKSILDQAAALIKRVPQVHLTVKGHTDAVGGAEQNKALSQKRAQAIVDYLVKQGVDPAQLQAVGYGSQQPVADNATPEGQFKNRRIEFEVLNTETGIVRAVDNEGVVEKKIN</sequence>
<dbReference type="InterPro" id="IPR006664">
    <property type="entry name" value="OMP_bac"/>
</dbReference>
<keyword evidence="5" id="KW-1133">Transmembrane helix</keyword>
<feature type="transmembrane region" description="Helical" evidence="5">
    <location>
        <begin position="171"/>
        <end position="189"/>
    </location>
</feature>
<dbReference type="InterPro" id="IPR036737">
    <property type="entry name" value="OmpA-like_sf"/>
</dbReference>
<gene>
    <name evidence="7" type="ORF">SAMN05421732_101403</name>
</gene>
<dbReference type="Pfam" id="PF00691">
    <property type="entry name" value="OmpA"/>
    <property type="match status" value="1"/>
</dbReference>
<dbReference type="OrthoDB" id="9782229at2"/>
<accession>A0A1G6GWL5</accession>
<proteinExistence type="predicted"/>
<dbReference type="PRINTS" id="PR01021">
    <property type="entry name" value="OMPADOMAIN"/>
</dbReference>
<evidence type="ECO:0000256" key="3">
    <source>
        <dbReference type="ARBA" id="ARBA00023237"/>
    </source>
</evidence>
<dbReference type="InterPro" id="IPR050330">
    <property type="entry name" value="Bact_OuterMem_StrucFunc"/>
</dbReference>
<evidence type="ECO:0000313" key="8">
    <source>
        <dbReference type="Proteomes" id="UP000243468"/>
    </source>
</evidence>
<keyword evidence="3" id="KW-0998">Cell outer membrane</keyword>
<keyword evidence="2 4" id="KW-0472">Membrane</keyword>
<dbReference type="InterPro" id="IPR006665">
    <property type="entry name" value="OmpA-like"/>
</dbReference>
<evidence type="ECO:0000256" key="4">
    <source>
        <dbReference type="PROSITE-ProRule" id="PRU00473"/>
    </source>
</evidence>
<dbReference type="PANTHER" id="PTHR30329">
    <property type="entry name" value="STATOR ELEMENT OF FLAGELLAR MOTOR COMPLEX"/>
    <property type="match status" value="1"/>
</dbReference>
<feature type="domain" description="OmpA-like" evidence="6">
    <location>
        <begin position="363"/>
        <end position="480"/>
    </location>
</feature>
<dbReference type="CDD" id="cd07185">
    <property type="entry name" value="OmpA_C-like"/>
    <property type="match status" value="1"/>
</dbReference>
<dbReference type="PANTHER" id="PTHR30329:SF21">
    <property type="entry name" value="LIPOPROTEIN YIAD-RELATED"/>
    <property type="match status" value="1"/>
</dbReference>
<reference evidence="8" key="1">
    <citation type="submission" date="2016-09" db="EMBL/GenBank/DDBJ databases">
        <authorList>
            <person name="Varghese N."/>
            <person name="Submissions S."/>
        </authorList>
    </citation>
    <scope>NUCLEOTIDE SEQUENCE [LARGE SCALE GENOMIC DNA]</scope>
    <source>
        <strain evidence="8">ANC 4667</strain>
    </source>
</reference>
<keyword evidence="8" id="KW-1185">Reference proteome</keyword>
<comment type="subcellular location">
    <subcellularLocation>
        <location evidence="1">Cell outer membrane</location>
    </subcellularLocation>
</comment>
<organism evidence="7 8">
    <name type="scientific">Acinetobacter kookii</name>
    <dbReference type="NCBI Taxonomy" id="1226327"/>
    <lineage>
        <taxon>Bacteria</taxon>
        <taxon>Pseudomonadati</taxon>
        <taxon>Pseudomonadota</taxon>
        <taxon>Gammaproteobacteria</taxon>
        <taxon>Moraxellales</taxon>
        <taxon>Moraxellaceae</taxon>
        <taxon>Acinetobacter</taxon>
    </lineage>
</organism>
<name>A0A1G6GWL5_9GAMM</name>
<protein>
    <submittedName>
        <fullName evidence="7">Outer membrane protein OmpA</fullName>
    </submittedName>
</protein>
<evidence type="ECO:0000256" key="1">
    <source>
        <dbReference type="ARBA" id="ARBA00004442"/>
    </source>
</evidence>
<dbReference type="GO" id="GO:0009279">
    <property type="term" value="C:cell outer membrane"/>
    <property type="evidence" value="ECO:0007669"/>
    <property type="project" value="UniProtKB-SubCell"/>
</dbReference>
<dbReference type="Gene3D" id="3.30.1330.60">
    <property type="entry name" value="OmpA-like domain"/>
    <property type="match status" value="1"/>
</dbReference>
<evidence type="ECO:0000313" key="7">
    <source>
        <dbReference type="EMBL" id="SDB86055.1"/>
    </source>
</evidence>
<dbReference type="Proteomes" id="UP000243468">
    <property type="component" value="Unassembled WGS sequence"/>
</dbReference>
<dbReference type="STRING" id="1226327.SAMN05421732_101403"/>
<dbReference type="RefSeq" id="WP_092818472.1">
    <property type="nucleotide sequence ID" value="NZ_BAABKJ010000006.1"/>
</dbReference>
<dbReference type="PROSITE" id="PS51123">
    <property type="entry name" value="OMPA_2"/>
    <property type="match status" value="1"/>
</dbReference>
<dbReference type="PRINTS" id="PR01023">
    <property type="entry name" value="NAFLGMOTY"/>
</dbReference>
<evidence type="ECO:0000256" key="5">
    <source>
        <dbReference type="SAM" id="Phobius"/>
    </source>
</evidence>
<evidence type="ECO:0000256" key="2">
    <source>
        <dbReference type="ARBA" id="ARBA00023136"/>
    </source>
</evidence>
<evidence type="ECO:0000259" key="6">
    <source>
        <dbReference type="PROSITE" id="PS51123"/>
    </source>
</evidence>
<dbReference type="EMBL" id="FMYO01000001">
    <property type="protein sequence ID" value="SDB86055.1"/>
    <property type="molecule type" value="Genomic_DNA"/>
</dbReference>
<dbReference type="AlphaFoldDB" id="A0A1G6GWL5"/>